<dbReference type="SUPFAM" id="SSF56281">
    <property type="entry name" value="Metallo-hydrolase/oxidoreductase"/>
    <property type="match status" value="1"/>
</dbReference>
<dbReference type="AlphaFoldDB" id="A0A4R1HID0"/>
<protein>
    <submittedName>
        <fullName evidence="4">Glyoxylase-like metal-dependent hydrolase (Beta-lactamase superfamily II)</fullName>
    </submittedName>
</protein>
<feature type="chain" id="PRO_5020920791" evidence="2">
    <location>
        <begin position="23"/>
        <end position="319"/>
    </location>
</feature>
<reference evidence="4 5" key="1">
    <citation type="submission" date="2019-03" db="EMBL/GenBank/DDBJ databases">
        <title>Genomic Encyclopedia of Type Strains, Phase IV (KMG-IV): sequencing the most valuable type-strain genomes for metagenomic binning, comparative biology and taxonomic classification.</title>
        <authorList>
            <person name="Goeker M."/>
        </authorList>
    </citation>
    <scope>NUCLEOTIDE SEQUENCE [LARGE SCALE GENOMIC DNA]</scope>
    <source>
        <strain evidence="4 5">DSM 19610</strain>
    </source>
</reference>
<accession>A0A4R1HID0</accession>
<dbReference type="PANTHER" id="PTHR42951">
    <property type="entry name" value="METALLO-BETA-LACTAMASE DOMAIN-CONTAINING"/>
    <property type="match status" value="1"/>
</dbReference>
<dbReference type="GO" id="GO:0016787">
    <property type="term" value="F:hydrolase activity"/>
    <property type="evidence" value="ECO:0007669"/>
    <property type="project" value="UniProtKB-KW"/>
</dbReference>
<feature type="signal peptide" evidence="2">
    <location>
        <begin position="1"/>
        <end position="22"/>
    </location>
</feature>
<keyword evidence="5" id="KW-1185">Reference proteome</keyword>
<dbReference type="Gene3D" id="3.60.15.10">
    <property type="entry name" value="Ribonuclease Z/Hydroxyacylglutathione hydrolase-like"/>
    <property type="match status" value="1"/>
</dbReference>
<evidence type="ECO:0000259" key="3">
    <source>
        <dbReference type="SMART" id="SM00849"/>
    </source>
</evidence>
<gene>
    <name evidence="4" type="ORF">DFR30_0181</name>
</gene>
<sequence length="319" mass="35004">MKCFTSSLALLAALLIPLSVLAEKGPAVKDYPVDRVAEDVYVIHGPLGTPGPENQGFMNNPAFAVTDEGVVVIDPGASVQSGEMLLRVMAKVTKEPIIAVFNTHIHGDHWLGNQAIRDVYPDVPIYGHPKMISLIESGSGQSWVDLMERLTEGKTKGTRVVGPNKAVKNGDEFKFGGMTFRIHHFGKAHTTSDVMIEIPERSIAFLGDNVLNNRVPRIDEGSIQGNIEACKRIMETGAKIYVPGHGPTGDASVPEKFQYYLKTLYSTVKKYYDDGVSDYAMKGKVVEALDAYSEWSGFEKQVGKHVSLAYLQIEEAEFQ</sequence>
<proteinExistence type="inferred from homology"/>
<keyword evidence="2" id="KW-0732">Signal</keyword>
<evidence type="ECO:0000313" key="5">
    <source>
        <dbReference type="Proteomes" id="UP000295707"/>
    </source>
</evidence>
<evidence type="ECO:0000313" key="4">
    <source>
        <dbReference type="EMBL" id="TCK16962.1"/>
    </source>
</evidence>
<name>A0A4R1HID0_9GAMM</name>
<dbReference type="CDD" id="cd16282">
    <property type="entry name" value="metallo-hydrolase-like_MBL-fold"/>
    <property type="match status" value="1"/>
</dbReference>
<dbReference type="RefSeq" id="WP_132970886.1">
    <property type="nucleotide sequence ID" value="NZ_SMFX01000001.1"/>
</dbReference>
<dbReference type="Pfam" id="PF00753">
    <property type="entry name" value="Lactamase_B"/>
    <property type="match status" value="1"/>
</dbReference>
<dbReference type="GO" id="GO:0017001">
    <property type="term" value="P:antibiotic catabolic process"/>
    <property type="evidence" value="ECO:0007669"/>
    <property type="project" value="UniProtKB-ARBA"/>
</dbReference>
<keyword evidence="4" id="KW-0378">Hydrolase</keyword>
<dbReference type="PANTHER" id="PTHR42951:SF4">
    <property type="entry name" value="ACYL-COENZYME A THIOESTERASE MBLAC2"/>
    <property type="match status" value="1"/>
</dbReference>
<dbReference type="SMART" id="SM00849">
    <property type="entry name" value="Lactamase_B"/>
    <property type="match status" value="1"/>
</dbReference>
<comment type="caution">
    <text evidence="4">The sequence shown here is derived from an EMBL/GenBank/DDBJ whole genome shotgun (WGS) entry which is preliminary data.</text>
</comment>
<comment type="similarity">
    <text evidence="1">Belongs to the metallo-beta-lactamase superfamily. Class-B beta-lactamase family.</text>
</comment>
<dbReference type="InterPro" id="IPR050855">
    <property type="entry name" value="NDM-1-like"/>
</dbReference>
<evidence type="ECO:0000256" key="1">
    <source>
        <dbReference type="ARBA" id="ARBA00005250"/>
    </source>
</evidence>
<dbReference type="InterPro" id="IPR001279">
    <property type="entry name" value="Metallo-B-lactamas"/>
</dbReference>
<dbReference type="InterPro" id="IPR036866">
    <property type="entry name" value="RibonucZ/Hydroxyglut_hydro"/>
</dbReference>
<organism evidence="4 5">
    <name type="scientific">Thiogranum longum</name>
    <dbReference type="NCBI Taxonomy" id="1537524"/>
    <lineage>
        <taxon>Bacteria</taxon>
        <taxon>Pseudomonadati</taxon>
        <taxon>Pseudomonadota</taxon>
        <taxon>Gammaproteobacteria</taxon>
        <taxon>Chromatiales</taxon>
        <taxon>Ectothiorhodospiraceae</taxon>
        <taxon>Thiogranum</taxon>
    </lineage>
</organism>
<evidence type="ECO:0000256" key="2">
    <source>
        <dbReference type="SAM" id="SignalP"/>
    </source>
</evidence>
<dbReference type="OrthoDB" id="9769598at2"/>
<dbReference type="Proteomes" id="UP000295707">
    <property type="component" value="Unassembled WGS sequence"/>
</dbReference>
<feature type="domain" description="Metallo-beta-lactamase" evidence="3">
    <location>
        <begin position="59"/>
        <end position="245"/>
    </location>
</feature>
<dbReference type="EMBL" id="SMFX01000001">
    <property type="protein sequence ID" value="TCK16962.1"/>
    <property type="molecule type" value="Genomic_DNA"/>
</dbReference>